<gene>
    <name evidence="4" type="primary">CSON001831</name>
</gene>
<dbReference type="InterPro" id="IPR036380">
    <property type="entry name" value="Isochorismatase-like_sf"/>
</dbReference>
<dbReference type="EMBL" id="UFQT01001292">
    <property type="protein sequence ID" value="SSX29876.1"/>
    <property type="molecule type" value="Genomic_DNA"/>
</dbReference>
<dbReference type="OMA" id="QAGCVIT"/>
<comment type="similarity">
    <text evidence="1">Belongs to the isochorismatase family.</text>
</comment>
<reference evidence="4" key="1">
    <citation type="submission" date="2018-07" db="EMBL/GenBank/DDBJ databases">
        <authorList>
            <person name="Quirk P.G."/>
            <person name="Krulwich T.A."/>
        </authorList>
    </citation>
    <scope>NUCLEOTIDE SEQUENCE</scope>
</reference>
<dbReference type="VEuPathDB" id="VectorBase:CSON001831"/>
<proteinExistence type="inferred from homology"/>
<dbReference type="AlphaFoldDB" id="A0A336MHZ2"/>
<name>A0A336MHZ2_CULSO</name>
<dbReference type="Gene3D" id="3.40.50.850">
    <property type="entry name" value="Isochorismatase-like"/>
    <property type="match status" value="1"/>
</dbReference>
<accession>A0A336MHZ2</accession>
<sequence length="201" mass="22675">MARQLSKLGYLEAKKTLFLLCDLQEKFRPGMKLFDPIIKNTAKLLQAGKILNVPLIATEHYPEKLGRIVKELDISHAKSVISKTRFSMMLPDVQAKIKEIYKNDDLESVVLFGLEAHICVEQTAMDFLKDGLAVHVVADCSVSRSLEDRALALERLKQIGCFVTTSENVIFKLMKDKNHPEFNQVRKLVTETSAETGLSKL</sequence>
<evidence type="ECO:0000313" key="4">
    <source>
        <dbReference type="EMBL" id="SSX29876.1"/>
    </source>
</evidence>
<dbReference type="InterPro" id="IPR050993">
    <property type="entry name" value="Isochorismatase_domain"/>
</dbReference>
<evidence type="ECO:0000256" key="1">
    <source>
        <dbReference type="ARBA" id="ARBA00006336"/>
    </source>
</evidence>
<protein>
    <recommendedName>
        <fullName evidence="2">Isochorismatase domain-containing protein 1</fullName>
    </recommendedName>
</protein>
<organism evidence="4">
    <name type="scientific">Culicoides sonorensis</name>
    <name type="common">Biting midge</name>
    <dbReference type="NCBI Taxonomy" id="179676"/>
    <lineage>
        <taxon>Eukaryota</taxon>
        <taxon>Metazoa</taxon>
        <taxon>Ecdysozoa</taxon>
        <taxon>Arthropoda</taxon>
        <taxon>Hexapoda</taxon>
        <taxon>Insecta</taxon>
        <taxon>Pterygota</taxon>
        <taxon>Neoptera</taxon>
        <taxon>Endopterygota</taxon>
        <taxon>Diptera</taxon>
        <taxon>Nematocera</taxon>
        <taxon>Chironomoidea</taxon>
        <taxon>Ceratopogonidae</taxon>
        <taxon>Ceratopogoninae</taxon>
        <taxon>Culicoides</taxon>
        <taxon>Monoculicoides</taxon>
    </lineage>
</organism>
<dbReference type="InterPro" id="IPR000868">
    <property type="entry name" value="Isochorismatase-like_dom"/>
</dbReference>
<dbReference type="Pfam" id="PF00857">
    <property type="entry name" value="Isochorismatase"/>
    <property type="match status" value="1"/>
</dbReference>
<dbReference type="CDD" id="cd01012">
    <property type="entry name" value="YcaC_related"/>
    <property type="match status" value="1"/>
</dbReference>
<feature type="domain" description="Isochorismatase-like" evidence="3">
    <location>
        <begin position="16"/>
        <end position="167"/>
    </location>
</feature>
<evidence type="ECO:0000256" key="2">
    <source>
        <dbReference type="ARBA" id="ARBA00040688"/>
    </source>
</evidence>
<dbReference type="PANTHER" id="PTHR14119">
    <property type="entry name" value="HYDROLASE"/>
    <property type="match status" value="1"/>
</dbReference>
<dbReference type="PANTHER" id="PTHR14119:SF17">
    <property type="entry name" value="ISOCHORISMATASE DOMAIN-CONTAINING PROTEIN 1"/>
    <property type="match status" value="1"/>
</dbReference>
<evidence type="ECO:0000259" key="3">
    <source>
        <dbReference type="Pfam" id="PF00857"/>
    </source>
</evidence>
<dbReference type="FunFam" id="3.40.50.850:FF:000001">
    <property type="entry name" value="Isochorismatase domain-containing protein 1"/>
    <property type="match status" value="1"/>
</dbReference>
<dbReference type="SUPFAM" id="SSF52499">
    <property type="entry name" value="Isochorismatase-like hydrolases"/>
    <property type="match status" value="1"/>
</dbReference>